<dbReference type="OrthoDB" id="8192785at2759"/>
<dbReference type="InterPro" id="IPR031734">
    <property type="entry name" value="MBF2"/>
</dbReference>
<keyword evidence="2" id="KW-0732">Signal</keyword>
<keyword evidence="4" id="KW-1185">Reference proteome</keyword>
<proteinExistence type="predicted"/>
<name>A0A9N9XHI6_PHYSR</name>
<feature type="region of interest" description="Disordered" evidence="1">
    <location>
        <begin position="46"/>
        <end position="69"/>
    </location>
</feature>
<sequence>MKVLLYLVLAIAAYDGYRCQVYYQPVQVLIPTFNGTNLATNHSINSMHNNTGYRPPPHSPQQYYPNSIYPNPSNNNYPSSYNNPNKYGNANNGSGDGHLFLGVVRPFDRLLFNQEFEKTSRWWSNRQKVLEYPKDLPTGYSRHETISAIRVYNKFLDGHGAKSWIEDGGIGRQFVKLKFTSPFGKGMRFAVYIYGR</sequence>
<feature type="chain" id="PRO_5040169399" evidence="2">
    <location>
        <begin position="20"/>
        <end position="196"/>
    </location>
</feature>
<protein>
    <submittedName>
        <fullName evidence="3">Uncharacterized protein</fullName>
    </submittedName>
</protein>
<organism evidence="3 4">
    <name type="scientific">Phyllotreta striolata</name>
    <name type="common">Striped flea beetle</name>
    <name type="synonym">Crioceris striolata</name>
    <dbReference type="NCBI Taxonomy" id="444603"/>
    <lineage>
        <taxon>Eukaryota</taxon>
        <taxon>Metazoa</taxon>
        <taxon>Ecdysozoa</taxon>
        <taxon>Arthropoda</taxon>
        <taxon>Hexapoda</taxon>
        <taxon>Insecta</taxon>
        <taxon>Pterygota</taxon>
        <taxon>Neoptera</taxon>
        <taxon>Endopterygota</taxon>
        <taxon>Coleoptera</taxon>
        <taxon>Polyphaga</taxon>
        <taxon>Cucujiformia</taxon>
        <taxon>Chrysomeloidea</taxon>
        <taxon>Chrysomelidae</taxon>
        <taxon>Galerucinae</taxon>
        <taxon>Alticini</taxon>
        <taxon>Phyllotreta</taxon>
    </lineage>
</organism>
<dbReference type="EMBL" id="OU900094">
    <property type="protein sequence ID" value="CAG9854134.1"/>
    <property type="molecule type" value="Genomic_DNA"/>
</dbReference>
<dbReference type="PANTHER" id="PTHR37685">
    <property type="entry name" value="GEO11136P1-RELATED"/>
    <property type="match status" value="1"/>
</dbReference>
<evidence type="ECO:0000313" key="4">
    <source>
        <dbReference type="Proteomes" id="UP001153712"/>
    </source>
</evidence>
<evidence type="ECO:0000256" key="1">
    <source>
        <dbReference type="SAM" id="MobiDB-lite"/>
    </source>
</evidence>
<evidence type="ECO:0000313" key="3">
    <source>
        <dbReference type="EMBL" id="CAG9854134.1"/>
    </source>
</evidence>
<feature type="compositionally biased region" description="Low complexity" evidence="1">
    <location>
        <begin position="60"/>
        <end position="69"/>
    </location>
</feature>
<dbReference type="Proteomes" id="UP001153712">
    <property type="component" value="Chromosome 1"/>
</dbReference>
<gene>
    <name evidence="3" type="ORF">PHYEVI_LOCUS599</name>
</gene>
<dbReference type="Pfam" id="PF15868">
    <property type="entry name" value="MBF2"/>
    <property type="match status" value="1"/>
</dbReference>
<dbReference type="AlphaFoldDB" id="A0A9N9XHI6"/>
<accession>A0A9N9XHI6</accession>
<evidence type="ECO:0000256" key="2">
    <source>
        <dbReference type="SAM" id="SignalP"/>
    </source>
</evidence>
<reference evidence="3" key="1">
    <citation type="submission" date="2022-01" db="EMBL/GenBank/DDBJ databases">
        <authorList>
            <person name="King R."/>
        </authorList>
    </citation>
    <scope>NUCLEOTIDE SEQUENCE</scope>
</reference>
<feature type="signal peptide" evidence="2">
    <location>
        <begin position="1"/>
        <end position="19"/>
    </location>
</feature>
<dbReference type="PANTHER" id="PTHR37685:SF1">
    <property type="entry name" value="GEO11136P1-RELATED"/>
    <property type="match status" value="1"/>
</dbReference>